<evidence type="ECO:0000313" key="1">
    <source>
        <dbReference type="EMBL" id="CAB4895387.1"/>
    </source>
</evidence>
<name>A0A6J7FJ25_9ZZZZ</name>
<reference evidence="1" key="1">
    <citation type="submission" date="2020-05" db="EMBL/GenBank/DDBJ databases">
        <authorList>
            <person name="Chiriac C."/>
            <person name="Salcher M."/>
            <person name="Ghai R."/>
            <person name="Kavagutti S V."/>
        </authorList>
    </citation>
    <scope>NUCLEOTIDE SEQUENCE</scope>
</reference>
<protein>
    <submittedName>
        <fullName evidence="1">Unannotated protein</fullName>
    </submittedName>
</protein>
<dbReference type="EMBL" id="CAFBMK010000008">
    <property type="protein sequence ID" value="CAB4895387.1"/>
    <property type="molecule type" value="Genomic_DNA"/>
</dbReference>
<accession>A0A6J7FJ25</accession>
<dbReference type="AlphaFoldDB" id="A0A6J7FJ25"/>
<organism evidence="1">
    <name type="scientific">freshwater metagenome</name>
    <dbReference type="NCBI Taxonomy" id="449393"/>
    <lineage>
        <taxon>unclassified sequences</taxon>
        <taxon>metagenomes</taxon>
        <taxon>ecological metagenomes</taxon>
    </lineage>
</organism>
<sequence length="301" mass="30727">MHHPRRSSHGRRTLAVSVLTAGAVAVSGSAAMVATAQAAPATTRDVQPADPVTPVTAILALVAQLTEAINPLVVGLASADLTKVVAGLTDSQLGQLLTQLTGVQIGEVLSGAALNRALAAVTSLTSPQLVALLQNAADSVRDGVPAPVGFVLETLLDVTAGVLSERGVQIPSQVADLIALPAVATPAARPAAAPSVLRARIFDAVPARDRRSVRVELTCPAVSDAVCPVVVRTTVAGAKAATARRVTITRGRSKVVRPTLTAKARKRLQTRGGTVRITATTTGSKRGPVTTTVRVPAPRGR</sequence>
<gene>
    <name evidence="1" type="ORF">UFOPK3564_00267</name>
</gene>
<proteinExistence type="predicted"/>